<evidence type="ECO:0000256" key="1">
    <source>
        <dbReference type="SAM" id="Phobius"/>
    </source>
</evidence>
<feature type="transmembrane region" description="Helical" evidence="1">
    <location>
        <begin position="12"/>
        <end position="29"/>
    </location>
</feature>
<keyword evidence="1" id="KW-1133">Transmembrane helix</keyword>
<reference evidence="2" key="1">
    <citation type="submission" date="2018-02" db="EMBL/GenBank/DDBJ databases">
        <title>Rhizophora mucronata_Transcriptome.</title>
        <authorList>
            <person name="Meera S.P."/>
            <person name="Sreeshan A."/>
            <person name="Augustine A."/>
        </authorList>
    </citation>
    <scope>NUCLEOTIDE SEQUENCE</scope>
    <source>
        <tissue evidence="2">Leaf</tissue>
    </source>
</reference>
<dbReference type="EMBL" id="GGEC01056766">
    <property type="protein sequence ID" value="MBX37250.1"/>
    <property type="molecule type" value="Transcribed_RNA"/>
</dbReference>
<keyword evidence="1" id="KW-0472">Membrane</keyword>
<dbReference type="AlphaFoldDB" id="A0A2P2N444"/>
<keyword evidence="1" id="KW-0812">Transmembrane</keyword>
<evidence type="ECO:0000313" key="2">
    <source>
        <dbReference type="EMBL" id="MBX37250.1"/>
    </source>
</evidence>
<proteinExistence type="predicted"/>
<accession>A0A2P2N444</accession>
<protein>
    <submittedName>
        <fullName evidence="2">Uncharacterized protein</fullName>
    </submittedName>
</protein>
<sequence length="64" mass="7279">MVSDSIYRHSIHQRAYLGIILACCGFGTLKYRMNLHLDACFFLIVFLLKHLSHDGLPSKSLLSL</sequence>
<name>A0A2P2N444_RHIMU</name>
<organism evidence="2">
    <name type="scientific">Rhizophora mucronata</name>
    <name type="common">Asiatic mangrove</name>
    <dbReference type="NCBI Taxonomy" id="61149"/>
    <lineage>
        <taxon>Eukaryota</taxon>
        <taxon>Viridiplantae</taxon>
        <taxon>Streptophyta</taxon>
        <taxon>Embryophyta</taxon>
        <taxon>Tracheophyta</taxon>
        <taxon>Spermatophyta</taxon>
        <taxon>Magnoliopsida</taxon>
        <taxon>eudicotyledons</taxon>
        <taxon>Gunneridae</taxon>
        <taxon>Pentapetalae</taxon>
        <taxon>rosids</taxon>
        <taxon>fabids</taxon>
        <taxon>Malpighiales</taxon>
        <taxon>Rhizophoraceae</taxon>
        <taxon>Rhizophora</taxon>
    </lineage>
</organism>